<gene>
    <name evidence="4" type="ORF">ACCQ41_06070</name>
</gene>
<dbReference type="PANTHER" id="PTHR33375:SF1">
    <property type="entry name" value="CHROMOSOME-PARTITIONING PROTEIN PARB-RELATED"/>
    <property type="match status" value="1"/>
</dbReference>
<evidence type="ECO:0000313" key="4">
    <source>
        <dbReference type="EMBL" id="MFO3665808.1"/>
    </source>
</evidence>
<evidence type="ECO:0000256" key="2">
    <source>
        <dbReference type="ARBA" id="ARBA00022829"/>
    </source>
</evidence>
<comment type="caution">
    <text evidence="4">The sequence shown here is derived from an EMBL/GenBank/DDBJ whole genome shotgun (WGS) entry which is preliminary data.</text>
</comment>
<dbReference type="NCBIfam" id="TIGR00180">
    <property type="entry name" value="parB_part"/>
    <property type="match status" value="1"/>
</dbReference>
<dbReference type="InterPro" id="IPR003115">
    <property type="entry name" value="ParB_N"/>
</dbReference>
<keyword evidence="5" id="KW-1185">Reference proteome</keyword>
<dbReference type="Gene3D" id="1.10.10.2830">
    <property type="match status" value="1"/>
</dbReference>
<dbReference type="Pfam" id="PF17762">
    <property type="entry name" value="HTH_ParB"/>
    <property type="match status" value="1"/>
</dbReference>
<dbReference type="InterPro" id="IPR041468">
    <property type="entry name" value="HTH_ParB/Spo0J"/>
</dbReference>
<dbReference type="Proteomes" id="UP001637996">
    <property type="component" value="Unassembled WGS sequence"/>
</dbReference>
<sequence>MSNKRTLGRGLNSLIPEVNKKEEKNTNYSLNKAYDNEIKKDLETIEKVNPSDKIEKIALDKIKARTNQPRKHFDDQAINDLAASIKEYGLLNPIVVSKVNDNYEIIAGERRFRASKIAGLKEIDAIIRDYEKKDVEILSLVENVQREDLKALEEANAYKKLSEDHNMTQEQIAKTMGKSRSYIANTLRLLNLTDVEKKALDDGKISPSQARTLLSITDNNQRSLTLNDFINGRTNIRKVEKKTTKTKIYDEKEESNKKTYGPNIDQILVEDLEEKFMDEVGSKVAINKTGKSYKVTFDCFSIEDIENLYNRIKDETN</sequence>
<protein>
    <submittedName>
        <fullName evidence="4">ParB/RepB/Spo0J family partition protein</fullName>
    </submittedName>
</protein>
<dbReference type="SUPFAM" id="SSF110849">
    <property type="entry name" value="ParB/Sulfiredoxin"/>
    <property type="match status" value="1"/>
</dbReference>
<dbReference type="InterPro" id="IPR004437">
    <property type="entry name" value="ParB/RepB/Spo0J"/>
</dbReference>
<dbReference type="CDD" id="cd16393">
    <property type="entry name" value="SPO0J_N"/>
    <property type="match status" value="1"/>
</dbReference>
<evidence type="ECO:0000313" key="5">
    <source>
        <dbReference type="Proteomes" id="UP001637996"/>
    </source>
</evidence>
<accession>A0ABW9M921</accession>
<proteinExistence type="inferred from homology"/>
<comment type="similarity">
    <text evidence="1">Belongs to the ParB family.</text>
</comment>
<reference evidence="4 5" key="1">
    <citation type="journal article" date="2025" name="Anaerobe">
        <title>Description of Anaerococcus kampingiae sp. nov., Anaerococcus groningensis sp. nov., Anaerococcus martiniensis sp. nov., and Anaerococcus cruorum sp. nov., isolated from human clinical specimens.</title>
        <authorList>
            <person name="Boiten K.E."/>
            <person name="Meijer J."/>
            <person name="van Wezel E.M."/>
            <person name="Veloo A.C.M."/>
        </authorList>
    </citation>
    <scope>NUCLEOTIDE SEQUENCE [LARGE SCALE GENOMIC DNA]</scope>
    <source>
        <strain evidence="4 5">ENR0831</strain>
    </source>
</reference>
<dbReference type="InterPro" id="IPR050336">
    <property type="entry name" value="Chromosome_partition/occlusion"/>
</dbReference>
<dbReference type="InterPro" id="IPR036086">
    <property type="entry name" value="ParB/Sulfiredoxin_sf"/>
</dbReference>
<keyword evidence="2" id="KW-0159">Chromosome partition</keyword>
<dbReference type="Pfam" id="PF02195">
    <property type="entry name" value="ParB_N"/>
    <property type="match status" value="1"/>
</dbReference>
<dbReference type="PANTHER" id="PTHR33375">
    <property type="entry name" value="CHROMOSOME-PARTITIONING PROTEIN PARB-RELATED"/>
    <property type="match status" value="1"/>
</dbReference>
<evidence type="ECO:0000259" key="3">
    <source>
        <dbReference type="SMART" id="SM00470"/>
    </source>
</evidence>
<organism evidence="4 5">
    <name type="scientific">Anaerococcus martiniensis</name>
    <dbReference type="NCBI Taxonomy" id="3115615"/>
    <lineage>
        <taxon>Bacteria</taxon>
        <taxon>Bacillati</taxon>
        <taxon>Bacillota</taxon>
        <taxon>Tissierellia</taxon>
        <taxon>Tissierellales</taxon>
        <taxon>Peptoniphilaceae</taxon>
        <taxon>Anaerococcus</taxon>
    </lineage>
</organism>
<dbReference type="RefSeq" id="WP_410031491.1">
    <property type="nucleotide sequence ID" value="NZ_JBGMEI010000007.1"/>
</dbReference>
<dbReference type="SMART" id="SM00470">
    <property type="entry name" value="ParB"/>
    <property type="match status" value="1"/>
</dbReference>
<evidence type="ECO:0000256" key="1">
    <source>
        <dbReference type="ARBA" id="ARBA00006295"/>
    </source>
</evidence>
<dbReference type="Gene3D" id="3.90.1530.30">
    <property type="match status" value="1"/>
</dbReference>
<name>A0ABW9M921_9FIRM</name>
<dbReference type="EMBL" id="JBGMEI010000007">
    <property type="protein sequence ID" value="MFO3665808.1"/>
    <property type="molecule type" value="Genomic_DNA"/>
</dbReference>
<feature type="domain" description="ParB-like N-terminal" evidence="3">
    <location>
        <begin position="55"/>
        <end position="144"/>
    </location>
</feature>